<keyword evidence="1" id="KW-0812">Transmembrane</keyword>
<keyword evidence="1" id="KW-0472">Membrane</keyword>
<name>A0A6N9YGV3_9ACTN</name>
<accession>A0A6N9YGV3</accession>
<proteinExistence type="predicted"/>
<evidence type="ECO:0000313" key="3">
    <source>
        <dbReference type="Proteomes" id="UP000469185"/>
    </source>
</evidence>
<feature type="transmembrane region" description="Helical" evidence="1">
    <location>
        <begin position="55"/>
        <end position="76"/>
    </location>
</feature>
<dbReference type="EMBL" id="JAAGOB010000001">
    <property type="protein sequence ID" value="NED94109.1"/>
    <property type="molecule type" value="Genomic_DNA"/>
</dbReference>
<protein>
    <submittedName>
        <fullName evidence="2">Uncharacterized protein</fullName>
    </submittedName>
</protein>
<dbReference type="Proteomes" id="UP000469185">
    <property type="component" value="Unassembled WGS sequence"/>
</dbReference>
<dbReference type="RefSeq" id="WP_163815550.1">
    <property type="nucleotide sequence ID" value="NZ_JAAGOB010000001.1"/>
</dbReference>
<organism evidence="2 3">
    <name type="scientific">Phytoactinopolyspora alkaliphila</name>
    <dbReference type="NCBI Taxonomy" id="1783498"/>
    <lineage>
        <taxon>Bacteria</taxon>
        <taxon>Bacillati</taxon>
        <taxon>Actinomycetota</taxon>
        <taxon>Actinomycetes</taxon>
        <taxon>Jiangellales</taxon>
        <taxon>Jiangellaceae</taxon>
        <taxon>Phytoactinopolyspora</taxon>
    </lineage>
</organism>
<feature type="transmembrane region" description="Helical" evidence="1">
    <location>
        <begin position="83"/>
        <end position="105"/>
    </location>
</feature>
<keyword evidence="3" id="KW-1185">Reference proteome</keyword>
<dbReference type="AlphaFoldDB" id="A0A6N9YGV3"/>
<evidence type="ECO:0000256" key="1">
    <source>
        <dbReference type="SAM" id="Phobius"/>
    </source>
</evidence>
<sequence length="155" mass="16655">MRQWITPTRRGIGASVALVGALGVAASVYLSWYASDGPRDWPLQQLFQASPAGTATAYWGSVAAPLAVVGLLGALGALLRFRFILGLGWIIGSATFILWSIMRAIDDEWRTQDLESGAWLCVAGLVVLLGGILAMGPRQEEVEAPLRMFDDDPPQ</sequence>
<feature type="transmembrane region" description="Helical" evidence="1">
    <location>
        <begin position="12"/>
        <end position="35"/>
    </location>
</feature>
<evidence type="ECO:0000313" key="2">
    <source>
        <dbReference type="EMBL" id="NED94109.1"/>
    </source>
</evidence>
<gene>
    <name evidence="2" type="ORF">G1H11_02165</name>
</gene>
<feature type="transmembrane region" description="Helical" evidence="1">
    <location>
        <begin position="117"/>
        <end position="136"/>
    </location>
</feature>
<comment type="caution">
    <text evidence="2">The sequence shown here is derived from an EMBL/GenBank/DDBJ whole genome shotgun (WGS) entry which is preliminary data.</text>
</comment>
<keyword evidence="1" id="KW-1133">Transmembrane helix</keyword>
<reference evidence="2 3" key="1">
    <citation type="submission" date="2020-02" db="EMBL/GenBank/DDBJ databases">
        <authorList>
            <person name="Li X.-J."/>
            <person name="Feng X.-M."/>
        </authorList>
    </citation>
    <scope>NUCLEOTIDE SEQUENCE [LARGE SCALE GENOMIC DNA]</scope>
    <source>
        <strain evidence="2 3">CGMCC 4.7225</strain>
    </source>
</reference>